<protein>
    <submittedName>
        <fullName evidence="2">ATPase subunit 6</fullName>
    </submittedName>
</protein>
<keyword evidence="1" id="KW-0812">Transmembrane</keyword>
<keyword evidence="1" id="KW-0472">Membrane</keyword>
<feature type="transmembrane region" description="Helical" evidence="1">
    <location>
        <begin position="29"/>
        <end position="47"/>
    </location>
</feature>
<keyword evidence="1" id="KW-1133">Transmembrane helix</keyword>
<proteinExistence type="predicted"/>
<sequence length="68" mass="8008">MLYSFLAPAMFTILFETHCMYCIHSAPVFMFALVFACFFITFSILFIDDCDTLHVYTALVIFYCFIYI</sequence>
<reference evidence="2" key="1">
    <citation type="journal article" date="2003" name="J. Bacteriol.">
        <title>Identification and characterization of phytoplasmal genes, employing a novel method of isolating phytoplasmal genomic DNA.</title>
        <authorList>
            <person name="Melamed S."/>
            <person name="Tanne E."/>
            <person name="Ben-Haim R."/>
            <person name="Edelbaum O."/>
            <person name="Yogev D."/>
            <person name="Sela I."/>
        </authorList>
    </citation>
    <scope>NUCLEOTIDE SEQUENCE</scope>
</reference>
<dbReference type="AlphaFoldDB" id="Q849B5"/>
<accession>Q849B5</accession>
<evidence type="ECO:0000313" key="2">
    <source>
        <dbReference type="EMBL" id="AAO52672.1"/>
    </source>
</evidence>
<name>Q849B5_ASTYP</name>
<dbReference type="EMBL" id="AY217342">
    <property type="protein sequence ID" value="AAO52672.1"/>
    <property type="molecule type" value="Genomic_DNA"/>
</dbReference>
<evidence type="ECO:0000256" key="1">
    <source>
        <dbReference type="SAM" id="Phobius"/>
    </source>
</evidence>
<organism evidence="2">
    <name type="scientific">Aster yellows phytoplasma</name>
    <dbReference type="NCBI Taxonomy" id="35779"/>
    <lineage>
        <taxon>Bacteria</taxon>
        <taxon>Bacillati</taxon>
        <taxon>Mycoplasmatota</taxon>
        <taxon>Mollicutes</taxon>
        <taxon>Acholeplasmatales</taxon>
        <taxon>Acholeplasmataceae</taxon>
        <taxon>Candidatus Phytoplasma</taxon>
        <taxon>16SrI (Aster yellows group)</taxon>
    </lineage>
</organism>